<protein>
    <submittedName>
        <fullName evidence="1">Uncharacterized protein</fullName>
    </submittedName>
</protein>
<evidence type="ECO:0000313" key="1">
    <source>
        <dbReference type="EMBL" id="KAH7908117.1"/>
    </source>
</evidence>
<organism evidence="1 2">
    <name type="scientific">Hygrophoropsis aurantiaca</name>
    <dbReference type="NCBI Taxonomy" id="72124"/>
    <lineage>
        <taxon>Eukaryota</taxon>
        <taxon>Fungi</taxon>
        <taxon>Dikarya</taxon>
        <taxon>Basidiomycota</taxon>
        <taxon>Agaricomycotina</taxon>
        <taxon>Agaricomycetes</taxon>
        <taxon>Agaricomycetidae</taxon>
        <taxon>Boletales</taxon>
        <taxon>Coniophorineae</taxon>
        <taxon>Hygrophoropsidaceae</taxon>
        <taxon>Hygrophoropsis</taxon>
    </lineage>
</organism>
<accession>A0ACB8A5V3</accession>
<feature type="non-terminal residue" evidence="1">
    <location>
        <position position="139"/>
    </location>
</feature>
<evidence type="ECO:0000313" key="2">
    <source>
        <dbReference type="Proteomes" id="UP000790377"/>
    </source>
</evidence>
<sequence>MSRDIVDRDNHSVIARVKGQKGPEGNRLILGPFRFANHDCQPNSQIFPIKGSHAMTIVSIRSISRGEPITVAHTKSGYYRADCRCATCNPQNPPARLTSITSSVLPEDDPLNPRKRKARRGGRRMQRAKRAKCRAEAED</sequence>
<reference evidence="1" key="1">
    <citation type="journal article" date="2021" name="New Phytol.">
        <title>Evolutionary innovations through gain and loss of genes in the ectomycorrhizal Boletales.</title>
        <authorList>
            <person name="Wu G."/>
            <person name="Miyauchi S."/>
            <person name="Morin E."/>
            <person name="Kuo A."/>
            <person name="Drula E."/>
            <person name="Varga T."/>
            <person name="Kohler A."/>
            <person name="Feng B."/>
            <person name="Cao Y."/>
            <person name="Lipzen A."/>
            <person name="Daum C."/>
            <person name="Hundley H."/>
            <person name="Pangilinan J."/>
            <person name="Johnson J."/>
            <person name="Barry K."/>
            <person name="LaButti K."/>
            <person name="Ng V."/>
            <person name="Ahrendt S."/>
            <person name="Min B."/>
            <person name="Choi I.G."/>
            <person name="Park H."/>
            <person name="Plett J.M."/>
            <person name="Magnuson J."/>
            <person name="Spatafora J.W."/>
            <person name="Nagy L.G."/>
            <person name="Henrissat B."/>
            <person name="Grigoriev I.V."/>
            <person name="Yang Z.L."/>
            <person name="Xu J."/>
            <person name="Martin F.M."/>
        </authorList>
    </citation>
    <scope>NUCLEOTIDE SEQUENCE</scope>
    <source>
        <strain evidence="1">ATCC 28755</strain>
    </source>
</reference>
<dbReference type="EMBL" id="MU267846">
    <property type="protein sequence ID" value="KAH7908117.1"/>
    <property type="molecule type" value="Genomic_DNA"/>
</dbReference>
<proteinExistence type="predicted"/>
<dbReference type="Proteomes" id="UP000790377">
    <property type="component" value="Unassembled WGS sequence"/>
</dbReference>
<keyword evidence="2" id="KW-1185">Reference proteome</keyword>
<name>A0ACB8A5V3_9AGAM</name>
<comment type="caution">
    <text evidence="1">The sequence shown here is derived from an EMBL/GenBank/DDBJ whole genome shotgun (WGS) entry which is preliminary data.</text>
</comment>
<gene>
    <name evidence="1" type="ORF">BJ138DRAFT_978742</name>
</gene>